<accession>A0A7S1WMJ8</accession>
<organism evidence="5">
    <name type="scientific">Alexandrium catenella</name>
    <name type="common">Red tide dinoflagellate</name>
    <name type="synonym">Gonyaulax catenella</name>
    <dbReference type="NCBI Taxonomy" id="2925"/>
    <lineage>
        <taxon>Eukaryota</taxon>
        <taxon>Sar</taxon>
        <taxon>Alveolata</taxon>
        <taxon>Dinophyceae</taxon>
        <taxon>Gonyaulacales</taxon>
        <taxon>Pyrocystaceae</taxon>
        <taxon>Alexandrium</taxon>
    </lineage>
</organism>
<dbReference type="SMART" id="SM00248">
    <property type="entry name" value="ANK"/>
    <property type="match status" value="4"/>
</dbReference>
<dbReference type="SUPFAM" id="SSF48403">
    <property type="entry name" value="Ankyrin repeat"/>
    <property type="match status" value="1"/>
</dbReference>
<evidence type="ECO:0000256" key="4">
    <source>
        <dbReference type="SAM" id="MobiDB-lite"/>
    </source>
</evidence>
<dbReference type="PROSITE" id="PS50297">
    <property type="entry name" value="ANK_REP_REGION"/>
    <property type="match status" value="2"/>
</dbReference>
<keyword evidence="1" id="KW-0677">Repeat</keyword>
<feature type="repeat" description="ANK" evidence="3">
    <location>
        <begin position="132"/>
        <end position="164"/>
    </location>
</feature>
<evidence type="ECO:0000256" key="3">
    <source>
        <dbReference type="PROSITE-ProRule" id="PRU00023"/>
    </source>
</evidence>
<evidence type="ECO:0000313" key="5">
    <source>
        <dbReference type="EMBL" id="CAD9176943.1"/>
    </source>
</evidence>
<sequence length="206" mass="20988">MWLGCWLAVLGGRQAGRSRTFVAPSPSSGPLRQALPPRGRARGDVSARFFLDAIIRDTPEKQLLQAAQQGDTEEVSELLGKGADPNAPVGSGGATPLMMAAINGHAAVVRALIMRGAAPDVALEKDGPLRGGGATALFLAAQQGHEEVVEALLDLGANATAVRGDGASPLDVAERKGHEGVASILRKATSSAAEDGGQASEAAEEP</sequence>
<dbReference type="Pfam" id="PF12796">
    <property type="entry name" value="Ank_2"/>
    <property type="match status" value="2"/>
</dbReference>
<dbReference type="InterPro" id="IPR002110">
    <property type="entry name" value="Ankyrin_rpt"/>
</dbReference>
<feature type="region of interest" description="Disordered" evidence="4">
    <location>
        <begin position="21"/>
        <end position="40"/>
    </location>
</feature>
<dbReference type="PROSITE" id="PS50088">
    <property type="entry name" value="ANK_REPEAT"/>
    <property type="match status" value="2"/>
</dbReference>
<keyword evidence="2 3" id="KW-0040">ANK repeat</keyword>
<evidence type="ECO:0000256" key="1">
    <source>
        <dbReference type="ARBA" id="ARBA00022737"/>
    </source>
</evidence>
<proteinExistence type="predicted"/>
<dbReference type="Gene3D" id="1.25.40.20">
    <property type="entry name" value="Ankyrin repeat-containing domain"/>
    <property type="match status" value="2"/>
</dbReference>
<evidence type="ECO:0000256" key="2">
    <source>
        <dbReference type="ARBA" id="ARBA00023043"/>
    </source>
</evidence>
<dbReference type="InterPro" id="IPR036770">
    <property type="entry name" value="Ankyrin_rpt-contain_sf"/>
</dbReference>
<protein>
    <submittedName>
        <fullName evidence="5">Uncharacterized protein</fullName>
    </submittedName>
</protein>
<reference evidence="5" key="1">
    <citation type="submission" date="2021-01" db="EMBL/GenBank/DDBJ databases">
        <authorList>
            <person name="Corre E."/>
            <person name="Pelletier E."/>
            <person name="Niang G."/>
            <person name="Scheremetjew M."/>
            <person name="Finn R."/>
            <person name="Kale V."/>
            <person name="Holt S."/>
            <person name="Cochrane G."/>
            <person name="Meng A."/>
            <person name="Brown T."/>
            <person name="Cohen L."/>
        </authorList>
    </citation>
    <scope>NUCLEOTIDE SEQUENCE</scope>
    <source>
        <strain evidence="5">OF101</strain>
    </source>
</reference>
<feature type="repeat" description="ANK" evidence="3">
    <location>
        <begin position="92"/>
        <end position="124"/>
    </location>
</feature>
<dbReference type="PRINTS" id="PR01415">
    <property type="entry name" value="ANKYRIN"/>
</dbReference>
<dbReference type="PANTHER" id="PTHR24171">
    <property type="entry name" value="ANKYRIN REPEAT DOMAIN-CONTAINING PROTEIN 39-RELATED"/>
    <property type="match status" value="1"/>
</dbReference>
<gene>
    <name evidence="5" type="ORF">ACAT0790_LOCUS53712</name>
</gene>
<dbReference type="AlphaFoldDB" id="A0A7S1WMJ8"/>
<feature type="region of interest" description="Disordered" evidence="4">
    <location>
        <begin position="65"/>
        <end position="90"/>
    </location>
</feature>
<name>A0A7S1WMJ8_ALECA</name>
<dbReference type="EMBL" id="HBGE01090143">
    <property type="protein sequence ID" value="CAD9176943.1"/>
    <property type="molecule type" value="Transcribed_RNA"/>
</dbReference>